<dbReference type="SUPFAM" id="SSF56672">
    <property type="entry name" value="DNA/RNA polymerases"/>
    <property type="match status" value="1"/>
</dbReference>
<sequence length="828" mass="94134">MPRGKRKATETGDKSRTKAKKPATKTGRHVPAKETAKESVSIPESNEGEDNHHNQVEEARPNVSATEVALSTDDTGTDFSELPVQICSTSYTLGHNVSDKIKEKIMQGLYVDLATLLVNSKTSDADEKVMVLNSKGELVTKAKNTKSITSIKMWTDAFLIYISIYTSIHKDKFQQMLKYMSDVRIGSDRSGNWKAYDEQFRLKLVSDPTKSWGEIDPELWLLYMGGQSSLTPSTKPSLGALPIIRSNFALCKSPPVNRVTMHQEVICHFGTKIFDRDSRSLRGQGVIHDIWALGNSPINIKACLRHLYLYKEVNREHAMFLMDGLVNGFKIQYSGPRIGIFSKNLISAKTHANIVEEKIKTEITEGRIMGPFQYPPFPNTHVSLIGIIPKSSGGWRMITHLSYPPSQSINDFIDPELCTVRYTSFDTVVEMIAKLGPDTELAKVDMKSAFRLIRVCPSDFHLLCYFFNGFYYIDKCLPFGCAISCSIFEKFATFVHWVTMNTSEFRTLDHYLDDFIFAGPKGTSQCQTLMTNFLSVCKEMGIPIASEKTVGPVTKLTFLGLEIDTREQLVRIPSEKIADLIKHIEKILNHNKSTLKIIMSLVGKLNFFSKAVRGSRAFNRRFYDATIGVSKPNHHIRITQSLREDLKVWLQFLNNFNGITYFPNKDWESSDTLSLFTDSAGSHELGCGCFFNGKWMFMQWPPHWESCDIIKDITFLELIPLVLAIEVWGKFLRNRRVYFNVDNEALVAILNKQSSKSKRVMSLLRPLVLALMNYNITFKARHIEGANNEIADSISRKQWDRFRKLAPNADQRPETVPTLFRDRIFSMK</sequence>
<keyword evidence="4" id="KW-1185">Reference proteome</keyword>
<feature type="compositionally biased region" description="Basic and acidic residues" evidence="1">
    <location>
        <begin position="49"/>
        <end position="60"/>
    </location>
</feature>
<feature type="compositionally biased region" description="Basic and acidic residues" evidence="1">
    <location>
        <begin position="7"/>
        <end position="16"/>
    </location>
</feature>
<dbReference type="InterPro" id="IPR000477">
    <property type="entry name" value="RT_dom"/>
</dbReference>
<evidence type="ECO:0000313" key="4">
    <source>
        <dbReference type="Proteomes" id="UP001186944"/>
    </source>
</evidence>
<accession>A0AA88XRY9</accession>
<evidence type="ECO:0000256" key="1">
    <source>
        <dbReference type="SAM" id="MobiDB-lite"/>
    </source>
</evidence>
<dbReference type="Gene3D" id="3.30.70.270">
    <property type="match status" value="1"/>
</dbReference>
<dbReference type="EMBL" id="VSWD01000012">
    <property type="protein sequence ID" value="KAK3086409.1"/>
    <property type="molecule type" value="Genomic_DNA"/>
</dbReference>
<proteinExistence type="predicted"/>
<dbReference type="PANTHER" id="PTHR33050:SF8">
    <property type="entry name" value="REVERSE TRANSCRIPTASE DOMAIN-CONTAINING PROTEIN"/>
    <property type="match status" value="1"/>
</dbReference>
<dbReference type="AlphaFoldDB" id="A0AA88XRY9"/>
<name>A0AA88XRY9_PINIB</name>
<feature type="region of interest" description="Disordered" evidence="1">
    <location>
        <begin position="1"/>
        <end position="70"/>
    </location>
</feature>
<dbReference type="Gene3D" id="3.10.10.10">
    <property type="entry name" value="HIV Type 1 Reverse Transcriptase, subunit A, domain 1"/>
    <property type="match status" value="1"/>
</dbReference>
<dbReference type="Pfam" id="PF00078">
    <property type="entry name" value="RVT_1"/>
    <property type="match status" value="1"/>
</dbReference>
<reference evidence="3" key="1">
    <citation type="submission" date="2019-08" db="EMBL/GenBank/DDBJ databases">
        <title>The improved chromosome-level genome for the pearl oyster Pinctada fucata martensii using PacBio sequencing and Hi-C.</title>
        <authorList>
            <person name="Zheng Z."/>
        </authorList>
    </citation>
    <scope>NUCLEOTIDE SEQUENCE</scope>
    <source>
        <strain evidence="3">ZZ-2019</strain>
        <tissue evidence="3">Adductor muscle</tissue>
    </source>
</reference>
<protein>
    <recommendedName>
        <fullName evidence="2">Reverse transcriptase domain-containing protein</fullName>
    </recommendedName>
</protein>
<feature type="compositionally biased region" description="Basic residues" evidence="1">
    <location>
        <begin position="17"/>
        <end position="30"/>
    </location>
</feature>
<dbReference type="PROSITE" id="PS50878">
    <property type="entry name" value="RT_POL"/>
    <property type="match status" value="1"/>
</dbReference>
<feature type="domain" description="Reverse transcriptase" evidence="2">
    <location>
        <begin position="369"/>
        <end position="563"/>
    </location>
</feature>
<dbReference type="CDD" id="cd09275">
    <property type="entry name" value="RNase_HI_RT_DIRS1"/>
    <property type="match status" value="1"/>
</dbReference>
<dbReference type="InterPro" id="IPR052055">
    <property type="entry name" value="Hepadnavirus_pol/RT"/>
</dbReference>
<evidence type="ECO:0000313" key="3">
    <source>
        <dbReference type="EMBL" id="KAK3086409.1"/>
    </source>
</evidence>
<organism evidence="3 4">
    <name type="scientific">Pinctada imbricata</name>
    <name type="common">Atlantic pearl-oyster</name>
    <name type="synonym">Pinctada martensii</name>
    <dbReference type="NCBI Taxonomy" id="66713"/>
    <lineage>
        <taxon>Eukaryota</taxon>
        <taxon>Metazoa</taxon>
        <taxon>Spiralia</taxon>
        <taxon>Lophotrochozoa</taxon>
        <taxon>Mollusca</taxon>
        <taxon>Bivalvia</taxon>
        <taxon>Autobranchia</taxon>
        <taxon>Pteriomorphia</taxon>
        <taxon>Pterioida</taxon>
        <taxon>Pterioidea</taxon>
        <taxon>Pteriidae</taxon>
        <taxon>Pinctada</taxon>
    </lineage>
</organism>
<gene>
    <name evidence="3" type="ORF">FSP39_018009</name>
</gene>
<dbReference type="PANTHER" id="PTHR33050">
    <property type="entry name" value="REVERSE TRANSCRIPTASE DOMAIN-CONTAINING PROTEIN"/>
    <property type="match status" value="1"/>
</dbReference>
<evidence type="ECO:0000259" key="2">
    <source>
        <dbReference type="PROSITE" id="PS50878"/>
    </source>
</evidence>
<dbReference type="Proteomes" id="UP001186944">
    <property type="component" value="Unassembled WGS sequence"/>
</dbReference>
<dbReference type="InterPro" id="IPR043128">
    <property type="entry name" value="Rev_trsase/Diguanyl_cyclase"/>
</dbReference>
<comment type="caution">
    <text evidence="3">The sequence shown here is derived from an EMBL/GenBank/DDBJ whole genome shotgun (WGS) entry which is preliminary data.</text>
</comment>
<dbReference type="InterPro" id="IPR043502">
    <property type="entry name" value="DNA/RNA_pol_sf"/>
</dbReference>